<evidence type="ECO:0000256" key="5">
    <source>
        <dbReference type="ARBA" id="ARBA00022927"/>
    </source>
</evidence>
<proteinExistence type="inferred from homology"/>
<keyword evidence="5" id="KW-0653">Protein transport</keyword>
<dbReference type="SUPFAM" id="SSF52113">
    <property type="entry name" value="BRCT domain"/>
    <property type="match status" value="1"/>
</dbReference>
<keyword evidence="6" id="KW-0333">Golgi apparatus</keyword>
<feature type="region of interest" description="Disordered" evidence="12">
    <location>
        <begin position="1057"/>
        <end position="1080"/>
    </location>
</feature>
<dbReference type="PANTHER" id="PTHR15321:SF3">
    <property type="entry name" value="TP53-BINDING PROTEIN 1"/>
    <property type="match status" value="1"/>
</dbReference>
<dbReference type="GO" id="GO:0035615">
    <property type="term" value="F:clathrin adaptor activity"/>
    <property type="evidence" value="ECO:0007669"/>
    <property type="project" value="InterPro"/>
</dbReference>
<dbReference type="GO" id="GO:0006886">
    <property type="term" value="P:intracellular protein transport"/>
    <property type="evidence" value="ECO:0007669"/>
    <property type="project" value="InterPro"/>
</dbReference>
<dbReference type="InterPro" id="IPR001357">
    <property type="entry name" value="BRCT_dom"/>
</dbReference>
<evidence type="ECO:0000256" key="4">
    <source>
        <dbReference type="ARBA" id="ARBA00022448"/>
    </source>
</evidence>
<dbReference type="EMBL" id="SPHZ02000006">
    <property type="protein sequence ID" value="KAF0910968.1"/>
    <property type="molecule type" value="Genomic_DNA"/>
</dbReference>
<dbReference type="GO" id="GO:0016482">
    <property type="term" value="P:cytosolic transport"/>
    <property type="evidence" value="ECO:0007669"/>
    <property type="project" value="UniProtKB-ARBA"/>
</dbReference>
<dbReference type="Gene3D" id="3.30.450.60">
    <property type="match status" value="1"/>
</dbReference>
<dbReference type="GO" id="GO:0005634">
    <property type="term" value="C:nucleus"/>
    <property type="evidence" value="ECO:0007669"/>
    <property type="project" value="TreeGrafter"/>
</dbReference>
<comment type="subunit">
    <text evidence="10">Adaptor protein complex 1 (AP-1) is a heterotetramer composed of two large adaptins (gamma-type subunit and beta-type subunit), a medium adaptin (mu-type subunit) and a small adaptin (sigma-type subunit).</text>
</comment>
<evidence type="ECO:0000256" key="10">
    <source>
        <dbReference type="ARBA" id="ARBA00066271"/>
    </source>
</evidence>
<dbReference type="SUPFAM" id="SSF64356">
    <property type="entry name" value="SNARE-like"/>
    <property type="match status" value="1"/>
</dbReference>
<dbReference type="FunFam" id="3.40.50.10190:FF:000081">
    <property type="entry name" value="BRCA1 C Terminus domain containing protein expressed"/>
    <property type="match status" value="1"/>
</dbReference>
<dbReference type="SMART" id="SM00292">
    <property type="entry name" value="BRCT"/>
    <property type="match status" value="1"/>
</dbReference>
<comment type="similarity">
    <text evidence="3">Belongs to the adaptor complexes small subunit family.</text>
</comment>
<keyword evidence="15" id="KW-1185">Reference proteome</keyword>
<keyword evidence="7" id="KW-0472">Membrane</keyword>
<dbReference type="CDD" id="cd14831">
    <property type="entry name" value="AP1_sigma"/>
    <property type="match status" value="1"/>
</dbReference>
<feature type="region of interest" description="Disordered" evidence="12">
    <location>
        <begin position="1"/>
        <end position="31"/>
    </location>
</feature>
<dbReference type="GO" id="GO:0005829">
    <property type="term" value="C:cytosol"/>
    <property type="evidence" value="ECO:0007669"/>
    <property type="project" value="GOC"/>
</dbReference>
<dbReference type="PROSITE" id="PS00989">
    <property type="entry name" value="CLAT_ADAPTOR_S"/>
    <property type="match status" value="1"/>
</dbReference>
<protein>
    <recommendedName>
        <fullName evidence="11">Adaptor AP-1 19 kDa protein</fullName>
    </recommendedName>
</protein>
<dbReference type="Proteomes" id="UP000479710">
    <property type="component" value="Unassembled WGS sequence"/>
</dbReference>
<evidence type="ECO:0000256" key="7">
    <source>
        <dbReference type="ARBA" id="ARBA00023136"/>
    </source>
</evidence>
<dbReference type="InterPro" id="IPR022775">
    <property type="entry name" value="AP_mu_sigma_su"/>
</dbReference>
<dbReference type="OrthoDB" id="646980at2759"/>
<dbReference type="Gene3D" id="3.40.50.10190">
    <property type="entry name" value="BRCT domain"/>
    <property type="match status" value="1"/>
</dbReference>
<feature type="region of interest" description="Disordered" evidence="12">
    <location>
        <begin position="390"/>
        <end position="429"/>
    </location>
</feature>
<comment type="subcellular location">
    <subcellularLocation>
        <location evidence="1">Cytoplasmic vesicle</location>
        <location evidence="1">Clathrin-coated vesicle membrane</location>
        <topology evidence="1">Peripheral membrane protein</topology>
        <orientation evidence="1">Cytoplasmic side</orientation>
    </subcellularLocation>
    <subcellularLocation>
        <location evidence="2">Golgi apparatus</location>
    </subcellularLocation>
</comment>
<reference evidence="14 15" key="1">
    <citation type="submission" date="2019-11" db="EMBL/GenBank/DDBJ databases">
        <title>Whole genome sequence of Oryza granulata.</title>
        <authorList>
            <person name="Li W."/>
        </authorList>
    </citation>
    <scope>NUCLEOTIDE SEQUENCE [LARGE SCALE GENOMIC DNA]</scope>
    <source>
        <strain evidence="15">cv. Menghai</strain>
        <tissue evidence="14">Leaf</tissue>
    </source>
</reference>
<evidence type="ECO:0000256" key="1">
    <source>
        <dbReference type="ARBA" id="ARBA00004145"/>
    </source>
</evidence>
<dbReference type="Pfam" id="PF01217">
    <property type="entry name" value="Clat_adaptor_s"/>
    <property type="match status" value="1"/>
</dbReference>
<dbReference type="InterPro" id="IPR011012">
    <property type="entry name" value="Longin-like_dom_sf"/>
</dbReference>
<dbReference type="InterPro" id="IPR036420">
    <property type="entry name" value="BRCT_dom_sf"/>
</dbReference>
<dbReference type="FunFam" id="3.30.450.60:FF:000007">
    <property type="entry name" value="AP complex subunit sigma"/>
    <property type="match status" value="1"/>
</dbReference>
<evidence type="ECO:0000259" key="13">
    <source>
        <dbReference type="PROSITE" id="PS50172"/>
    </source>
</evidence>
<evidence type="ECO:0000256" key="2">
    <source>
        <dbReference type="ARBA" id="ARBA00004555"/>
    </source>
</evidence>
<dbReference type="InterPro" id="IPR044733">
    <property type="entry name" value="AP1_sigma"/>
</dbReference>
<gene>
    <name evidence="14" type="ORF">E2562_005358</name>
</gene>
<evidence type="ECO:0000256" key="12">
    <source>
        <dbReference type="SAM" id="MobiDB-lite"/>
    </source>
</evidence>
<organism evidence="14 15">
    <name type="scientific">Oryza meyeriana var. granulata</name>
    <dbReference type="NCBI Taxonomy" id="110450"/>
    <lineage>
        <taxon>Eukaryota</taxon>
        <taxon>Viridiplantae</taxon>
        <taxon>Streptophyta</taxon>
        <taxon>Embryophyta</taxon>
        <taxon>Tracheophyta</taxon>
        <taxon>Spermatophyta</taxon>
        <taxon>Magnoliopsida</taxon>
        <taxon>Liliopsida</taxon>
        <taxon>Poales</taxon>
        <taxon>Poaceae</taxon>
        <taxon>BOP clade</taxon>
        <taxon>Oryzoideae</taxon>
        <taxon>Oryzeae</taxon>
        <taxon>Oryzinae</taxon>
        <taxon>Oryza</taxon>
        <taxon>Oryza meyeriana</taxon>
    </lineage>
</organism>
<sequence length="1080" mass="118654">MPNAASSSGFRLHLSGDEGTPTGTTPSNGNVVPFSLHLSSESAAQLSSTQANDKCPILNSATCKGLVGGFCVDDQAQEIKTVLQNQSQAKYLREICKLASKEISKSCDSKGHRRQQLSGGKVDVRKLRNADVNDAVELSIAASETMVIAEMVLLDSQSDKLATAALEAALHVKEARKQCFLEELEHSCGSSESDLDETDGLLELDEIEMLDAFQDVGLSLIQTACASHGQNISSLKQKISQASSHPCDSEAHILEICSSEKQNISWNSHDADANDYVSDSLARSHNKEGGVVAAETKVGTRKHVKGLFNKETSFISESMDGMDEFPSASRIASMEMAASSRASFLHKTEGSCEENQGAEAAQLCSQVVCSSLSLVDPLCSIVPCSISCNEGPPSQAPECKQSKEEEELISPKESPLKQELEGEAGPSRTPVSNILFRRRKYSSLRPFSTTAPRSYVSGSSETHNDVDVAVCQQERFPAVTLNKKIRRVQASKLFVENNVEAGNLQEFSKVLKKPSYAQGASEHQNSIQSLKRKKVQFSEAKISARKTKNRRMQTKSRFSWSDSRLIDTMEPREYIDNKEAIFHGLDFLLTGFHSHKEKEAESLIRKFGGYVLSKVPLCPLDKRSKRAELARCNPPIVLSPKKVSTAKFLFGCAINCWMLNPSWLFDCIQAGILLPPGKYFIRQVHAMKSNSMFDHLLHLKNNILLFDGVGFLILGKISFCSKFSNIIKHGGGQVFVSLQGLVQSLKDRSSSHGIILVANEASASRHLSFCGLEHDIKTAIHFVLLISRQGKVRLTKWYNPYPQKERSKVIKEVSTLVLTRGPKMCNFVDWHGFRVVYKRYASLYFCMCIDAADNELETLQIIHHYVEILDRYFGNVCELDLIFNFHKAYFILDEVLIAGELQESNKKAVLRLITTQIDKASLLAKAVERVRDLKQRMAGIGEAAPAHLFPTEHDEIVVLASGGGVGGAAAVFEASVCCDDRSDLLPELIETLRALRLRTLRAEMATLGGRVRNVLVLARDAGAEGGDDDDHAADYSAGSADGGDFLKEALRALVERPGAAAGDRPKRRRVVSDMNMQAAA</sequence>
<name>A0A6G1DEC2_9ORYZ</name>
<accession>A0A6G1DEC2</accession>
<keyword evidence="8" id="KW-0968">Cytoplasmic vesicle</keyword>
<dbReference type="AlphaFoldDB" id="A0A6G1DEC2"/>
<comment type="function">
    <text evidence="9">Subunit of clathrin-associated adaptor protein complex 1 that plays a role in protein sorting at the trans-Golgi network and early endosomes (TGN/EE). The AP complexes mediate the recruitment of clathrin to membranes and the recognition of sorting signals within the cytosolic tails of transmembrane cargo molecules.</text>
</comment>
<dbReference type="GO" id="GO:0030121">
    <property type="term" value="C:AP-1 adaptor complex"/>
    <property type="evidence" value="ECO:0007669"/>
    <property type="project" value="InterPro"/>
</dbReference>
<evidence type="ECO:0000256" key="9">
    <source>
        <dbReference type="ARBA" id="ARBA00058887"/>
    </source>
</evidence>
<dbReference type="PANTHER" id="PTHR15321">
    <property type="entry name" value="TUMOR SUPPRESSOR P53-BINDING PROTEIN 1"/>
    <property type="match status" value="1"/>
</dbReference>
<evidence type="ECO:0000313" key="15">
    <source>
        <dbReference type="Proteomes" id="UP000479710"/>
    </source>
</evidence>
<evidence type="ECO:0000313" key="14">
    <source>
        <dbReference type="EMBL" id="KAF0910968.1"/>
    </source>
</evidence>
<dbReference type="GO" id="GO:0042393">
    <property type="term" value="F:histone binding"/>
    <property type="evidence" value="ECO:0007669"/>
    <property type="project" value="TreeGrafter"/>
</dbReference>
<dbReference type="InterPro" id="IPR047252">
    <property type="entry name" value="TP53BP1-like"/>
</dbReference>
<dbReference type="GO" id="GO:0000077">
    <property type="term" value="P:DNA damage checkpoint signaling"/>
    <property type="evidence" value="ECO:0007669"/>
    <property type="project" value="TreeGrafter"/>
</dbReference>
<keyword evidence="4" id="KW-0813">Transport</keyword>
<dbReference type="PROSITE" id="PS50172">
    <property type="entry name" value="BRCT"/>
    <property type="match status" value="1"/>
</dbReference>
<feature type="domain" description="BRCT" evidence="13">
    <location>
        <begin position="577"/>
        <end position="681"/>
    </location>
</feature>
<dbReference type="GO" id="GO:0045944">
    <property type="term" value="P:positive regulation of transcription by RNA polymerase II"/>
    <property type="evidence" value="ECO:0007669"/>
    <property type="project" value="TreeGrafter"/>
</dbReference>
<evidence type="ECO:0000256" key="3">
    <source>
        <dbReference type="ARBA" id="ARBA00006972"/>
    </source>
</evidence>
<evidence type="ECO:0000256" key="8">
    <source>
        <dbReference type="ARBA" id="ARBA00023329"/>
    </source>
</evidence>
<comment type="caution">
    <text evidence="14">The sequence shown here is derived from an EMBL/GenBank/DDBJ whole genome shotgun (WGS) entry which is preliminary data.</text>
</comment>
<evidence type="ECO:0000256" key="11">
    <source>
        <dbReference type="ARBA" id="ARBA00082295"/>
    </source>
</evidence>
<dbReference type="InterPro" id="IPR000804">
    <property type="entry name" value="Clathrin_sm-chain_CS"/>
</dbReference>
<evidence type="ECO:0000256" key="6">
    <source>
        <dbReference type="ARBA" id="ARBA00023034"/>
    </source>
</evidence>